<evidence type="ECO:0000256" key="7">
    <source>
        <dbReference type="ARBA" id="ARBA00022777"/>
    </source>
</evidence>
<dbReference type="EMBL" id="JBHUIW010000033">
    <property type="protein sequence ID" value="MFD2184682.1"/>
    <property type="molecule type" value="Genomic_DNA"/>
</dbReference>
<protein>
    <recommendedName>
        <fullName evidence="3 11">Shikimate kinase</fullName>
        <shortName evidence="11">SK</shortName>
        <ecNumber evidence="3 11">2.7.1.71</ecNumber>
    </recommendedName>
</protein>
<evidence type="ECO:0000256" key="10">
    <source>
        <dbReference type="ARBA" id="ARBA00048567"/>
    </source>
</evidence>
<evidence type="ECO:0000256" key="5">
    <source>
        <dbReference type="ARBA" id="ARBA00022679"/>
    </source>
</evidence>
<comment type="function">
    <text evidence="11">Catalyzes the specific phosphorylation of the 3-hydroxyl group of shikimic acid using ATP as a cosubstrate.</text>
</comment>
<keyword evidence="4 11" id="KW-0028">Amino-acid biosynthesis</keyword>
<feature type="binding site" evidence="11">
    <location>
        <position position="160"/>
    </location>
    <ligand>
        <name>substrate</name>
    </ligand>
</feature>
<dbReference type="EC" id="2.7.1.71" evidence="3 11"/>
<keyword evidence="8 11" id="KW-0067">ATP-binding</keyword>
<keyword evidence="5 11" id="KW-0808">Transferase</keyword>
<organism evidence="13 14">
    <name type="scientific">Rhodoplanes azumiensis</name>
    <dbReference type="NCBI Taxonomy" id="1897628"/>
    <lineage>
        <taxon>Bacteria</taxon>
        <taxon>Pseudomonadati</taxon>
        <taxon>Pseudomonadota</taxon>
        <taxon>Alphaproteobacteria</taxon>
        <taxon>Hyphomicrobiales</taxon>
        <taxon>Nitrobacteraceae</taxon>
        <taxon>Rhodoplanes</taxon>
    </lineage>
</organism>
<keyword evidence="6 11" id="KW-0547">Nucleotide-binding</keyword>
<feature type="compositionally biased region" description="Low complexity" evidence="12">
    <location>
        <begin position="198"/>
        <end position="208"/>
    </location>
</feature>
<feature type="binding site" evidence="11">
    <location>
        <position position="103"/>
    </location>
    <ligand>
        <name>substrate</name>
    </ligand>
</feature>
<dbReference type="PRINTS" id="PR01100">
    <property type="entry name" value="SHIKIMTKNASE"/>
</dbReference>
<dbReference type="Gene3D" id="3.40.50.300">
    <property type="entry name" value="P-loop containing nucleotide triphosphate hydrolases"/>
    <property type="match status" value="1"/>
</dbReference>
<reference evidence="14" key="1">
    <citation type="journal article" date="2019" name="Int. J. Syst. Evol. Microbiol.">
        <title>The Global Catalogue of Microorganisms (GCM) 10K type strain sequencing project: providing services to taxonomists for standard genome sequencing and annotation.</title>
        <authorList>
            <consortium name="The Broad Institute Genomics Platform"/>
            <consortium name="The Broad Institute Genome Sequencing Center for Infectious Disease"/>
            <person name="Wu L."/>
            <person name="Ma J."/>
        </authorList>
    </citation>
    <scope>NUCLEOTIDE SEQUENCE [LARGE SCALE GENOMIC DNA]</scope>
    <source>
        <strain evidence="14">CGMCC 1.6774</strain>
    </source>
</reference>
<feature type="binding site" evidence="11">
    <location>
        <position position="141"/>
    </location>
    <ligand>
        <name>ATP</name>
        <dbReference type="ChEBI" id="CHEBI:30616"/>
    </ligand>
</feature>
<dbReference type="InterPro" id="IPR000623">
    <property type="entry name" value="Shikimate_kinase/TSH1"/>
</dbReference>
<dbReference type="PROSITE" id="PS01128">
    <property type="entry name" value="SHIKIMATE_KINASE"/>
    <property type="match status" value="1"/>
</dbReference>
<dbReference type="InterPro" id="IPR027417">
    <property type="entry name" value="P-loop_NTPase"/>
</dbReference>
<evidence type="ECO:0000256" key="8">
    <source>
        <dbReference type="ARBA" id="ARBA00022840"/>
    </source>
</evidence>
<keyword evidence="11" id="KW-0460">Magnesium</keyword>
<comment type="caution">
    <text evidence="11">Lacks conserved residue(s) required for the propagation of feature annotation.</text>
</comment>
<evidence type="ECO:0000313" key="14">
    <source>
        <dbReference type="Proteomes" id="UP001597314"/>
    </source>
</evidence>
<feature type="binding site" evidence="11">
    <location>
        <position position="57"/>
    </location>
    <ligand>
        <name>substrate</name>
    </ligand>
</feature>
<dbReference type="Proteomes" id="UP001597314">
    <property type="component" value="Unassembled WGS sequence"/>
</dbReference>
<gene>
    <name evidence="11" type="primary">aroK</name>
    <name evidence="13" type="ORF">ACFSOX_21230</name>
</gene>
<evidence type="ECO:0000256" key="3">
    <source>
        <dbReference type="ARBA" id="ARBA00012154"/>
    </source>
</evidence>
<dbReference type="HAMAP" id="MF_00109">
    <property type="entry name" value="Shikimate_kinase"/>
    <property type="match status" value="1"/>
</dbReference>
<comment type="catalytic activity">
    <reaction evidence="10 11">
        <text>shikimate + ATP = 3-phosphoshikimate + ADP + H(+)</text>
        <dbReference type="Rhea" id="RHEA:13121"/>
        <dbReference type="ChEBI" id="CHEBI:15378"/>
        <dbReference type="ChEBI" id="CHEBI:30616"/>
        <dbReference type="ChEBI" id="CHEBI:36208"/>
        <dbReference type="ChEBI" id="CHEBI:145989"/>
        <dbReference type="ChEBI" id="CHEBI:456216"/>
        <dbReference type="EC" id="2.7.1.71"/>
    </reaction>
</comment>
<dbReference type="PANTHER" id="PTHR21087">
    <property type="entry name" value="SHIKIMATE KINASE"/>
    <property type="match status" value="1"/>
</dbReference>
<keyword evidence="14" id="KW-1185">Reference proteome</keyword>
<keyword evidence="11" id="KW-0963">Cytoplasm</keyword>
<feature type="binding site" evidence="11">
    <location>
        <position position="81"/>
    </location>
    <ligand>
        <name>substrate</name>
    </ligand>
</feature>
<dbReference type="GO" id="GO:0004765">
    <property type="term" value="F:shikimate kinase activity"/>
    <property type="evidence" value="ECO:0007669"/>
    <property type="project" value="UniProtKB-EC"/>
</dbReference>
<dbReference type="InterPro" id="IPR023000">
    <property type="entry name" value="Shikimate_kinase_CS"/>
</dbReference>
<comment type="subunit">
    <text evidence="11">Monomer.</text>
</comment>
<dbReference type="RefSeq" id="WP_378479821.1">
    <property type="nucleotide sequence ID" value="NZ_JBHUIW010000033.1"/>
</dbReference>
<comment type="similarity">
    <text evidence="2 11">Belongs to the shikimate kinase family.</text>
</comment>
<feature type="binding site" evidence="11">
    <location>
        <position position="39"/>
    </location>
    <ligand>
        <name>Mg(2+)</name>
        <dbReference type="ChEBI" id="CHEBI:18420"/>
    </ligand>
</feature>
<evidence type="ECO:0000256" key="2">
    <source>
        <dbReference type="ARBA" id="ARBA00006997"/>
    </source>
</evidence>
<comment type="cofactor">
    <cofactor evidence="11">
        <name>Mg(2+)</name>
        <dbReference type="ChEBI" id="CHEBI:18420"/>
    </cofactor>
    <text evidence="11">Binds 1 Mg(2+) ion per subunit.</text>
</comment>
<evidence type="ECO:0000256" key="6">
    <source>
        <dbReference type="ARBA" id="ARBA00022741"/>
    </source>
</evidence>
<evidence type="ECO:0000256" key="11">
    <source>
        <dbReference type="HAMAP-Rule" id="MF_00109"/>
    </source>
</evidence>
<dbReference type="NCBIfam" id="NF010552">
    <property type="entry name" value="PRK13946.1"/>
    <property type="match status" value="1"/>
</dbReference>
<evidence type="ECO:0000313" key="13">
    <source>
        <dbReference type="EMBL" id="MFD2184682.1"/>
    </source>
</evidence>
<name>A0ABW5ARR2_9BRAD</name>
<keyword evidence="7 11" id="KW-0418">Kinase</keyword>
<evidence type="ECO:0000256" key="4">
    <source>
        <dbReference type="ARBA" id="ARBA00022605"/>
    </source>
</evidence>
<evidence type="ECO:0000256" key="9">
    <source>
        <dbReference type="ARBA" id="ARBA00023141"/>
    </source>
</evidence>
<comment type="subcellular location">
    <subcellularLocation>
        <location evidence="11">Cytoplasm</location>
    </subcellularLocation>
</comment>
<evidence type="ECO:0000256" key="12">
    <source>
        <dbReference type="SAM" id="MobiDB-lite"/>
    </source>
</evidence>
<proteinExistence type="inferred from homology"/>
<evidence type="ECO:0000256" key="1">
    <source>
        <dbReference type="ARBA" id="ARBA00004842"/>
    </source>
</evidence>
<feature type="region of interest" description="Disordered" evidence="12">
    <location>
        <begin position="198"/>
        <end position="227"/>
    </location>
</feature>
<keyword evidence="11" id="KW-0479">Metal-binding</keyword>
<keyword evidence="9 11" id="KW-0057">Aromatic amino acid biosynthesis</keyword>
<dbReference type="PANTHER" id="PTHR21087:SF16">
    <property type="entry name" value="SHIKIMATE KINASE 1, CHLOROPLASTIC"/>
    <property type="match status" value="1"/>
</dbReference>
<dbReference type="Pfam" id="PF01202">
    <property type="entry name" value="SKI"/>
    <property type="match status" value="1"/>
</dbReference>
<comment type="pathway">
    <text evidence="1 11">Metabolic intermediate biosynthesis; chorismate biosynthesis; chorismate from D-erythrose 4-phosphate and phosphoenolpyruvate: step 5/7.</text>
</comment>
<dbReference type="SUPFAM" id="SSF52540">
    <property type="entry name" value="P-loop containing nucleoside triphosphate hydrolases"/>
    <property type="match status" value="1"/>
</dbReference>
<feature type="binding site" evidence="11">
    <location>
        <begin position="35"/>
        <end position="40"/>
    </location>
    <ligand>
        <name>ATP</name>
        <dbReference type="ChEBI" id="CHEBI:30616"/>
    </ligand>
</feature>
<sequence>MTDVALRPSSDPAGLATTVARALGRRALVLVGMMGAGKSSVGRRLAARMGLPFVDADNEIEAAAGMSIPDIFEAHGEDYFRAGEARVINRLLADGPRVIATGGGAFMNAGTRAQIAARGVSVWLDAEIDVLLRRIRRRSDRPLMQTADPEATLARLIAERYPVYAEAALTVQSRDVPHDVIVDEIVAALATHLGVARPDAPAAPAAPAEGSHVAPNDGPQAQRGSAP</sequence>
<dbReference type="InterPro" id="IPR031322">
    <property type="entry name" value="Shikimate/glucono_kinase"/>
</dbReference>
<accession>A0ABW5ARR2</accession>
<comment type="caution">
    <text evidence="13">The sequence shown here is derived from an EMBL/GenBank/DDBJ whole genome shotgun (WGS) entry which is preliminary data.</text>
</comment>
<dbReference type="CDD" id="cd00464">
    <property type="entry name" value="SK"/>
    <property type="match status" value="1"/>
</dbReference>